<dbReference type="InterPro" id="IPR036388">
    <property type="entry name" value="WH-like_DNA-bd_sf"/>
</dbReference>
<dbReference type="RefSeq" id="WP_106190554.1">
    <property type="nucleotide sequence ID" value="NZ_PVTF01000008.1"/>
</dbReference>
<dbReference type="CDD" id="cd06170">
    <property type="entry name" value="LuxR_C_like"/>
    <property type="match status" value="1"/>
</dbReference>
<feature type="compositionally biased region" description="Basic and acidic residues" evidence="4">
    <location>
        <begin position="56"/>
        <end position="74"/>
    </location>
</feature>
<dbReference type="GO" id="GO:0006355">
    <property type="term" value="P:regulation of DNA-templated transcription"/>
    <property type="evidence" value="ECO:0007669"/>
    <property type="project" value="InterPro"/>
</dbReference>
<feature type="region of interest" description="Disordered" evidence="4">
    <location>
        <begin position="1"/>
        <end position="22"/>
    </location>
</feature>
<dbReference type="PANTHER" id="PTHR44688">
    <property type="entry name" value="DNA-BINDING TRANSCRIPTIONAL ACTIVATOR DEVR_DOSR"/>
    <property type="match status" value="1"/>
</dbReference>
<evidence type="ECO:0000256" key="4">
    <source>
        <dbReference type="SAM" id="MobiDB-lite"/>
    </source>
</evidence>
<proteinExistence type="predicted"/>
<dbReference type="Pfam" id="PF00196">
    <property type="entry name" value="GerE"/>
    <property type="match status" value="1"/>
</dbReference>
<evidence type="ECO:0000313" key="6">
    <source>
        <dbReference type="EMBL" id="PRY39110.1"/>
    </source>
</evidence>
<dbReference type="PROSITE" id="PS50043">
    <property type="entry name" value="HTH_LUXR_2"/>
    <property type="match status" value="1"/>
</dbReference>
<gene>
    <name evidence="6" type="ORF">CLV43_108510</name>
</gene>
<accession>A0A2T0T0C0</accession>
<protein>
    <submittedName>
        <fullName evidence="6">Regulatory LuxR family protein</fullName>
    </submittedName>
</protein>
<keyword evidence="7" id="KW-1185">Reference proteome</keyword>
<reference evidence="6 7" key="1">
    <citation type="submission" date="2018-03" db="EMBL/GenBank/DDBJ databases">
        <title>Genomic Encyclopedia of Archaeal and Bacterial Type Strains, Phase II (KMG-II): from individual species to whole genera.</title>
        <authorList>
            <person name="Goeker M."/>
        </authorList>
    </citation>
    <scope>NUCLEOTIDE SEQUENCE [LARGE SCALE GENOMIC DNA]</scope>
    <source>
        <strain evidence="6 7">DSM 44720</strain>
    </source>
</reference>
<keyword evidence="1" id="KW-0805">Transcription regulation</keyword>
<dbReference type="PROSITE" id="PS00622">
    <property type="entry name" value="HTH_LUXR_1"/>
    <property type="match status" value="1"/>
</dbReference>
<dbReference type="PANTHER" id="PTHR44688:SF16">
    <property type="entry name" value="DNA-BINDING TRANSCRIPTIONAL ACTIVATOR DEVR_DOSR"/>
    <property type="match status" value="1"/>
</dbReference>
<sequence>MTPPHGQATSRGDDREPGVDLLPGVFAPSYLLPVPGRRPVRRTPPGDLVAEAFGIEGERFGPEVPANRDDRPPDPDAVFGTPGPPRTHGPDCAAALAVAALGRGVDRAAAVRYARAALADPDCGADAGCAWHALVTLVEADDLPAADAGCVRLAATPLGDQVRALVRGRISFLSGDAGGAREVLEARLAAGVDPALEPAATAWLTDALVGLGDTRTAGELLLRRGYADALPREVAGRPLVLAARGALRLAEGGVLRGVKDFLLCGRELANAGFATGATLTWRSRAALGALALRSHDLAVELAHTELKSARAWEAPRTLGWALYVSALAEAGDRGVALMTEAVDLLDFAHARHELVRALYDLAQLLDNRGDLSRARRALKRATATAEQCHNAYWTTHCTRALRTLAAGTPEEVLTNQEARVAELARAGYRNDEIAAKMGLTRRTVEFHLSAIYRKLGIAGRRDLHTAMTARA</sequence>
<dbReference type="PRINTS" id="PR00038">
    <property type="entry name" value="HTHLUXR"/>
</dbReference>
<dbReference type="AlphaFoldDB" id="A0A2T0T0C0"/>
<organism evidence="6 7">
    <name type="scientific">Umezawaea tangerina</name>
    <dbReference type="NCBI Taxonomy" id="84725"/>
    <lineage>
        <taxon>Bacteria</taxon>
        <taxon>Bacillati</taxon>
        <taxon>Actinomycetota</taxon>
        <taxon>Actinomycetes</taxon>
        <taxon>Pseudonocardiales</taxon>
        <taxon>Pseudonocardiaceae</taxon>
        <taxon>Umezawaea</taxon>
    </lineage>
</organism>
<dbReference type="EMBL" id="PVTF01000008">
    <property type="protein sequence ID" value="PRY39110.1"/>
    <property type="molecule type" value="Genomic_DNA"/>
</dbReference>
<dbReference type="InterPro" id="IPR000792">
    <property type="entry name" value="Tscrpt_reg_LuxR_C"/>
</dbReference>
<dbReference type="SUPFAM" id="SSF46894">
    <property type="entry name" value="C-terminal effector domain of the bipartite response regulators"/>
    <property type="match status" value="1"/>
</dbReference>
<keyword evidence="2" id="KW-0238">DNA-binding</keyword>
<comment type="caution">
    <text evidence="6">The sequence shown here is derived from an EMBL/GenBank/DDBJ whole genome shotgun (WGS) entry which is preliminary data.</text>
</comment>
<keyword evidence="3" id="KW-0804">Transcription</keyword>
<evidence type="ECO:0000313" key="7">
    <source>
        <dbReference type="Proteomes" id="UP000239494"/>
    </source>
</evidence>
<dbReference type="Proteomes" id="UP000239494">
    <property type="component" value="Unassembled WGS sequence"/>
</dbReference>
<feature type="region of interest" description="Disordered" evidence="4">
    <location>
        <begin position="55"/>
        <end position="90"/>
    </location>
</feature>
<dbReference type="SMART" id="SM00421">
    <property type="entry name" value="HTH_LUXR"/>
    <property type="match status" value="1"/>
</dbReference>
<evidence type="ECO:0000256" key="1">
    <source>
        <dbReference type="ARBA" id="ARBA00023015"/>
    </source>
</evidence>
<evidence type="ECO:0000256" key="2">
    <source>
        <dbReference type="ARBA" id="ARBA00023125"/>
    </source>
</evidence>
<evidence type="ECO:0000256" key="3">
    <source>
        <dbReference type="ARBA" id="ARBA00023163"/>
    </source>
</evidence>
<dbReference type="InterPro" id="IPR016032">
    <property type="entry name" value="Sig_transdc_resp-reg_C-effctor"/>
</dbReference>
<dbReference type="Gene3D" id="1.10.10.10">
    <property type="entry name" value="Winged helix-like DNA-binding domain superfamily/Winged helix DNA-binding domain"/>
    <property type="match status" value="1"/>
</dbReference>
<feature type="domain" description="HTH luxR-type" evidence="5">
    <location>
        <begin position="406"/>
        <end position="471"/>
    </location>
</feature>
<dbReference type="OrthoDB" id="3178131at2"/>
<evidence type="ECO:0000259" key="5">
    <source>
        <dbReference type="PROSITE" id="PS50043"/>
    </source>
</evidence>
<name>A0A2T0T0C0_9PSEU</name>
<dbReference type="GO" id="GO:0003677">
    <property type="term" value="F:DNA binding"/>
    <property type="evidence" value="ECO:0007669"/>
    <property type="project" value="UniProtKB-KW"/>
</dbReference>